<comment type="similarity">
    <text evidence="1">Belongs to the nuclease type I family.</text>
</comment>
<keyword evidence="6" id="KW-1015">Disulfide bond</keyword>
<dbReference type="SUPFAM" id="SSF48537">
    <property type="entry name" value="Phospholipase C/P1 nuclease"/>
    <property type="match status" value="1"/>
</dbReference>
<dbReference type="Proteomes" id="UP000799444">
    <property type="component" value="Unassembled WGS sequence"/>
</dbReference>
<dbReference type="GO" id="GO:0006308">
    <property type="term" value="P:DNA catabolic process"/>
    <property type="evidence" value="ECO:0007669"/>
    <property type="project" value="InterPro"/>
</dbReference>
<keyword evidence="7" id="KW-0325">Glycoprotein</keyword>
<feature type="chain" id="PRO_5040274441" description="Nuclease S1" evidence="8">
    <location>
        <begin position="21"/>
        <end position="345"/>
    </location>
</feature>
<evidence type="ECO:0008006" key="11">
    <source>
        <dbReference type="Google" id="ProtNLM"/>
    </source>
</evidence>
<evidence type="ECO:0000256" key="7">
    <source>
        <dbReference type="ARBA" id="ARBA00023180"/>
    </source>
</evidence>
<dbReference type="CDD" id="cd11010">
    <property type="entry name" value="S1-P1_nuclease"/>
    <property type="match status" value="1"/>
</dbReference>
<keyword evidence="2" id="KW-0540">Nuclease</keyword>
<gene>
    <name evidence="9" type="ORF">EJ04DRAFT_520320</name>
</gene>
<evidence type="ECO:0000256" key="4">
    <source>
        <dbReference type="ARBA" id="ARBA00022759"/>
    </source>
</evidence>
<dbReference type="InterPro" id="IPR003154">
    <property type="entry name" value="S1/P1nuclease"/>
</dbReference>
<organism evidence="9 10">
    <name type="scientific">Polyplosphaeria fusca</name>
    <dbReference type="NCBI Taxonomy" id="682080"/>
    <lineage>
        <taxon>Eukaryota</taxon>
        <taxon>Fungi</taxon>
        <taxon>Dikarya</taxon>
        <taxon>Ascomycota</taxon>
        <taxon>Pezizomycotina</taxon>
        <taxon>Dothideomycetes</taxon>
        <taxon>Pleosporomycetidae</taxon>
        <taxon>Pleosporales</taxon>
        <taxon>Tetraplosphaeriaceae</taxon>
        <taxon>Polyplosphaeria</taxon>
    </lineage>
</organism>
<dbReference type="PANTHER" id="PTHR33146:SF26">
    <property type="entry name" value="ENDONUCLEASE 4"/>
    <property type="match status" value="1"/>
</dbReference>
<dbReference type="GO" id="GO:0016788">
    <property type="term" value="F:hydrolase activity, acting on ester bonds"/>
    <property type="evidence" value="ECO:0007669"/>
    <property type="project" value="InterPro"/>
</dbReference>
<reference evidence="9" key="1">
    <citation type="journal article" date="2020" name="Stud. Mycol.">
        <title>101 Dothideomycetes genomes: a test case for predicting lifestyles and emergence of pathogens.</title>
        <authorList>
            <person name="Haridas S."/>
            <person name="Albert R."/>
            <person name="Binder M."/>
            <person name="Bloem J."/>
            <person name="Labutti K."/>
            <person name="Salamov A."/>
            <person name="Andreopoulos B."/>
            <person name="Baker S."/>
            <person name="Barry K."/>
            <person name="Bills G."/>
            <person name="Bluhm B."/>
            <person name="Cannon C."/>
            <person name="Castanera R."/>
            <person name="Culley D."/>
            <person name="Daum C."/>
            <person name="Ezra D."/>
            <person name="Gonzalez J."/>
            <person name="Henrissat B."/>
            <person name="Kuo A."/>
            <person name="Liang C."/>
            <person name="Lipzen A."/>
            <person name="Lutzoni F."/>
            <person name="Magnuson J."/>
            <person name="Mondo S."/>
            <person name="Nolan M."/>
            <person name="Ohm R."/>
            <person name="Pangilinan J."/>
            <person name="Park H.-J."/>
            <person name="Ramirez L."/>
            <person name="Alfaro M."/>
            <person name="Sun H."/>
            <person name="Tritt A."/>
            <person name="Yoshinaga Y."/>
            <person name="Zwiers L.-H."/>
            <person name="Turgeon B."/>
            <person name="Goodwin S."/>
            <person name="Spatafora J."/>
            <person name="Crous P."/>
            <person name="Grigoriev I."/>
        </authorList>
    </citation>
    <scope>NUCLEOTIDE SEQUENCE</scope>
    <source>
        <strain evidence="9">CBS 125425</strain>
    </source>
</reference>
<dbReference type="Pfam" id="PF02265">
    <property type="entry name" value="S1-P1_nuclease"/>
    <property type="match status" value="1"/>
</dbReference>
<dbReference type="Gene3D" id="1.10.575.10">
    <property type="entry name" value="P1 Nuclease"/>
    <property type="match status" value="1"/>
</dbReference>
<evidence type="ECO:0000313" key="9">
    <source>
        <dbReference type="EMBL" id="KAF2738667.1"/>
    </source>
</evidence>
<comment type="caution">
    <text evidence="9">The sequence shown here is derived from an EMBL/GenBank/DDBJ whole genome shotgun (WGS) entry which is preliminary data.</text>
</comment>
<name>A0A9P4R8H1_9PLEO</name>
<evidence type="ECO:0000313" key="10">
    <source>
        <dbReference type="Proteomes" id="UP000799444"/>
    </source>
</evidence>
<dbReference type="EMBL" id="ML996108">
    <property type="protein sequence ID" value="KAF2738667.1"/>
    <property type="molecule type" value="Genomic_DNA"/>
</dbReference>
<feature type="signal peptide" evidence="8">
    <location>
        <begin position="1"/>
        <end position="20"/>
    </location>
</feature>
<dbReference type="PANTHER" id="PTHR33146">
    <property type="entry name" value="ENDONUCLEASE 4"/>
    <property type="match status" value="1"/>
</dbReference>
<evidence type="ECO:0000256" key="8">
    <source>
        <dbReference type="SAM" id="SignalP"/>
    </source>
</evidence>
<dbReference type="FunFam" id="1.10.575.10:FF:000004">
    <property type="entry name" value="Nuclease S1"/>
    <property type="match status" value="1"/>
</dbReference>
<protein>
    <recommendedName>
        <fullName evidence="11">Nuclease S1</fullName>
    </recommendedName>
</protein>
<dbReference type="AlphaFoldDB" id="A0A9P4R8H1"/>
<evidence type="ECO:0000256" key="3">
    <source>
        <dbReference type="ARBA" id="ARBA00022723"/>
    </source>
</evidence>
<keyword evidence="8" id="KW-0732">Signal</keyword>
<dbReference type="GO" id="GO:0004519">
    <property type="term" value="F:endonuclease activity"/>
    <property type="evidence" value="ECO:0007669"/>
    <property type="project" value="UniProtKB-KW"/>
</dbReference>
<accession>A0A9P4R8H1</accession>
<evidence type="ECO:0000256" key="2">
    <source>
        <dbReference type="ARBA" id="ARBA00022722"/>
    </source>
</evidence>
<proteinExistence type="inferred from homology"/>
<keyword evidence="3" id="KW-0479">Metal-binding</keyword>
<dbReference type="GO" id="GO:0046872">
    <property type="term" value="F:metal ion binding"/>
    <property type="evidence" value="ECO:0007669"/>
    <property type="project" value="UniProtKB-KW"/>
</dbReference>
<keyword evidence="4" id="KW-0255">Endonuclease</keyword>
<dbReference type="InterPro" id="IPR008947">
    <property type="entry name" value="PLipase_C/P1_nuclease_dom_sf"/>
</dbReference>
<keyword evidence="5" id="KW-0378">Hydrolase</keyword>
<evidence type="ECO:0000256" key="5">
    <source>
        <dbReference type="ARBA" id="ARBA00022801"/>
    </source>
</evidence>
<dbReference type="OrthoDB" id="441446at2759"/>
<keyword evidence="10" id="KW-1185">Reference proteome</keyword>
<dbReference type="GO" id="GO:0003676">
    <property type="term" value="F:nucleic acid binding"/>
    <property type="evidence" value="ECO:0007669"/>
    <property type="project" value="InterPro"/>
</dbReference>
<sequence length="345" mass="37775">MAPKSIFATSLLAAIPQACAWGTLGHTTVALIAQNFASKDTITFVQNLLNDSSATYMANVATWADSYRSTAEGKFSAPLHYIDANDSPPEICNVDFDRDCPEEGCVVSAIANYTTRVKDAKVSNVEQQKALKWIIHFLGDIHQPLHDEALEVGGNTINVTFSNTKTNLHHIWDSNMPEKLVGGYAISDAEKWSKTLIADITNGTYANETSSWLEGMNIEDAQSSAMVWATDSNAFVCSTVVPDGVDGVEGKELEGAYYDTAIPVIEMQIAKAGYRLAAWLNYIVTGEAGVGKETYGYGVHYVNRHGGVRHVRSVKVADWDVEKIEAARRVRRAWGWNCGPEGHEH</sequence>
<evidence type="ECO:0000256" key="1">
    <source>
        <dbReference type="ARBA" id="ARBA00009547"/>
    </source>
</evidence>
<evidence type="ECO:0000256" key="6">
    <source>
        <dbReference type="ARBA" id="ARBA00023157"/>
    </source>
</evidence>